<dbReference type="Gene3D" id="1.10.260.40">
    <property type="entry name" value="lambda repressor-like DNA-binding domains"/>
    <property type="match status" value="1"/>
</dbReference>
<dbReference type="InterPro" id="IPR028082">
    <property type="entry name" value="Peripla_BP_I"/>
</dbReference>
<dbReference type="SUPFAM" id="SSF53822">
    <property type="entry name" value="Periplasmic binding protein-like I"/>
    <property type="match status" value="1"/>
</dbReference>
<dbReference type="InterPro" id="IPR046335">
    <property type="entry name" value="LacI/GalR-like_sensor"/>
</dbReference>
<dbReference type="PANTHER" id="PTHR30146:SF95">
    <property type="entry name" value="RIBOSE OPERON REPRESSOR"/>
    <property type="match status" value="1"/>
</dbReference>
<dbReference type="PRINTS" id="PR00036">
    <property type="entry name" value="HTHLACI"/>
</dbReference>
<reference evidence="7" key="1">
    <citation type="submission" date="2016-10" db="EMBL/GenBank/DDBJ databases">
        <authorList>
            <person name="de Groot N.N."/>
        </authorList>
    </citation>
    <scope>NUCLEOTIDE SEQUENCE [LARGE SCALE GENOMIC DNA]</scope>
    <source>
        <strain evidence="7">MPL-11</strain>
    </source>
</reference>
<dbReference type="RefSeq" id="WP_089974258.1">
    <property type="nucleotide sequence ID" value="NZ_FNJW01000002.1"/>
</dbReference>
<evidence type="ECO:0000256" key="3">
    <source>
        <dbReference type="ARBA" id="ARBA00023125"/>
    </source>
</evidence>
<evidence type="ECO:0000256" key="1">
    <source>
        <dbReference type="ARBA" id="ARBA00022491"/>
    </source>
</evidence>
<dbReference type="PROSITE" id="PS50932">
    <property type="entry name" value="HTH_LACI_2"/>
    <property type="match status" value="1"/>
</dbReference>
<keyword evidence="4" id="KW-0804">Transcription</keyword>
<dbReference type="AlphaFoldDB" id="A0A1H0XID7"/>
<dbReference type="OrthoDB" id="9796186at2"/>
<keyword evidence="1" id="KW-0678">Repressor</keyword>
<proteinExistence type="predicted"/>
<dbReference type="Pfam" id="PF13377">
    <property type="entry name" value="Peripla_BP_3"/>
    <property type="match status" value="1"/>
</dbReference>
<evidence type="ECO:0000313" key="8">
    <source>
        <dbReference type="Proteomes" id="UP000199481"/>
    </source>
</evidence>
<sequence length="342" mass="38659">MENVSIKDIAKLSGVSVATVSRVINNNGRFSEETGKKVRDIIESTGYRTNRIAKSLRTQKTQSIGIVVPDITNFFFSNVVQKIEKHFFDIGYSTIICNTDRDPKKEKTYLKMLESKMVDGLVIISGVKKFEPTDIGISLIPIVYIDREPNDSVNSIFISSDHYQAAYTATSHLIRQGCKHPVLLLYDRASSSSEKRLSGFLDALKENHIFSSLEENIFTFPSSFDFVNLDKEDESFRNFLTKEQKIDGIFAVNDLLGVYALDVLRKEGKKVPADVKIIGFDNTPYSRFTTPKLSSIEQNIQEIATLACDSLKQLMENNYIKTEAKRLVPVKLIIRESSQTNK</sequence>
<dbReference type="InterPro" id="IPR010982">
    <property type="entry name" value="Lambda_DNA-bd_dom_sf"/>
</dbReference>
<dbReference type="CDD" id="cd01392">
    <property type="entry name" value="HTH_LacI"/>
    <property type="match status" value="1"/>
</dbReference>
<dbReference type="SUPFAM" id="SSF47413">
    <property type="entry name" value="lambda repressor-like DNA-binding domains"/>
    <property type="match status" value="1"/>
</dbReference>
<gene>
    <name evidence="6" type="ORF">SAMN04487752_0011</name>
    <name evidence="7" type="ORF">SAMN04487752_0057</name>
</gene>
<name>A0A1H0XID7_9LACT</name>
<dbReference type="GO" id="GO:0000976">
    <property type="term" value="F:transcription cis-regulatory region binding"/>
    <property type="evidence" value="ECO:0007669"/>
    <property type="project" value="TreeGrafter"/>
</dbReference>
<dbReference type="EMBL" id="FNJW01000002">
    <property type="protein sequence ID" value="SDQ02549.1"/>
    <property type="molecule type" value="Genomic_DNA"/>
</dbReference>
<dbReference type="Pfam" id="PF00356">
    <property type="entry name" value="LacI"/>
    <property type="match status" value="1"/>
</dbReference>
<dbReference type="PROSITE" id="PS00356">
    <property type="entry name" value="HTH_LACI_1"/>
    <property type="match status" value="1"/>
</dbReference>
<keyword evidence="3" id="KW-0238">DNA-binding</keyword>
<reference evidence="8" key="2">
    <citation type="submission" date="2016-10" db="EMBL/GenBank/DDBJ databases">
        <authorList>
            <person name="Varghese N."/>
            <person name="Submissions S."/>
        </authorList>
    </citation>
    <scope>NUCLEOTIDE SEQUENCE [LARGE SCALE GENOMIC DNA]</scope>
    <source>
        <strain evidence="8">MPL-11</strain>
    </source>
</reference>
<accession>A0A1H0XID7</accession>
<evidence type="ECO:0000313" key="6">
    <source>
        <dbReference type="EMBL" id="SDQ02509.1"/>
    </source>
</evidence>
<organism evidence="7 8">
    <name type="scientific">Carnobacterium viridans</name>
    <dbReference type="NCBI Taxonomy" id="174587"/>
    <lineage>
        <taxon>Bacteria</taxon>
        <taxon>Bacillati</taxon>
        <taxon>Bacillota</taxon>
        <taxon>Bacilli</taxon>
        <taxon>Lactobacillales</taxon>
        <taxon>Carnobacteriaceae</taxon>
        <taxon>Carnobacterium</taxon>
    </lineage>
</organism>
<dbReference type="SMART" id="SM00354">
    <property type="entry name" value="HTH_LACI"/>
    <property type="match status" value="1"/>
</dbReference>
<evidence type="ECO:0000256" key="4">
    <source>
        <dbReference type="ARBA" id="ARBA00023163"/>
    </source>
</evidence>
<dbReference type="CDD" id="cd06291">
    <property type="entry name" value="PBP1_Qymf-like"/>
    <property type="match status" value="1"/>
</dbReference>
<keyword evidence="2" id="KW-0805">Transcription regulation</keyword>
<dbReference type="Gene3D" id="3.40.50.2300">
    <property type="match status" value="2"/>
</dbReference>
<dbReference type="GO" id="GO:0003700">
    <property type="term" value="F:DNA-binding transcription factor activity"/>
    <property type="evidence" value="ECO:0007669"/>
    <property type="project" value="TreeGrafter"/>
</dbReference>
<dbReference type="EMBL" id="FNJW01000002">
    <property type="protein sequence ID" value="SDQ02509.1"/>
    <property type="molecule type" value="Genomic_DNA"/>
</dbReference>
<feature type="domain" description="HTH lacI-type" evidence="5">
    <location>
        <begin position="4"/>
        <end position="58"/>
    </location>
</feature>
<protein>
    <submittedName>
        <fullName evidence="7">Transcriptional regulator, LacI family</fullName>
    </submittedName>
</protein>
<keyword evidence="8" id="KW-1185">Reference proteome</keyword>
<evidence type="ECO:0000256" key="2">
    <source>
        <dbReference type="ARBA" id="ARBA00023015"/>
    </source>
</evidence>
<dbReference type="Proteomes" id="UP000199481">
    <property type="component" value="Unassembled WGS sequence"/>
</dbReference>
<evidence type="ECO:0000313" key="7">
    <source>
        <dbReference type="EMBL" id="SDQ02549.1"/>
    </source>
</evidence>
<dbReference type="InterPro" id="IPR000843">
    <property type="entry name" value="HTH_LacI"/>
</dbReference>
<dbReference type="PANTHER" id="PTHR30146">
    <property type="entry name" value="LACI-RELATED TRANSCRIPTIONAL REPRESSOR"/>
    <property type="match status" value="1"/>
</dbReference>
<evidence type="ECO:0000259" key="5">
    <source>
        <dbReference type="PROSITE" id="PS50932"/>
    </source>
</evidence>